<reference evidence="3 4" key="1">
    <citation type="journal article" date="2018" name="Appl. Microbiol. Biotechnol.">
        <title>Co-cultivation of the strictly anaerobic methanogen Methanosarcina barkeri with aerobic methanotrophs in an oxygen-limited membrane bioreactor.</title>
        <authorList>
            <person name="In 't Zandt M.H."/>
            <person name="van den Bosch T.J.M."/>
            <person name="Rijkers R."/>
            <person name="van Kessel M.A.H.J."/>
            <person name="Jetten M.S.M."/>
            <person name="Welte C.U."/>
        </authorList>
    </citation>
    <scope>NUCLEOTIDE SEQUENCE [LARGE SCALE GENOMIC DNA]</scope>
    <source>
        <strain evidence="3 4">DSM 17706</strain>
    </source>
</reference>
<feature type="region of interest" description="Disordered" evidence="1">
    <location>
        <begin position="1"/>
        <end position="59"/>
    </location>
</feature>
<feature type="compositionally biased region" description="Basic and acidic residues" evidence="1">
    <location>
        <begin position="246"/>
        <end position="256"/>
    </location>
</feature>
<dbReference type="OrthoDB" id="8455933at2"/>
<keyword evidence="4" id="KW-1185">Reference proteome</keyword>
<proteinExistence type="predicted"/>
<feature type="transmembrane region" description="Helical" evidence="2">
    <location>
        <begin position="64"/>
        <end position="83"/>
    </location>
</feature>
<feature type="region of interest" description="Disordered" evidence="1">
    <location>
        <begin position="124"/>
        <end position="202"/>
    </location>
</feature>
<protein>
    <submittedName>
        <fullName evidence="3">Uncharacterized protein</fullName>
    </submittedName>
</protein>
<dbReference type="Proteomes" id="UP000245137">
    <property type="component" value="Unassembled WGS sequence"/>
</dbReference>
<dbReference type="EMBL" id="PUIV01000001">
    <property type="protein sequence ID" value="PWB95793.1"/>
    <property type="molecule type" value="Genomic_DNA"/>
</dbReference>
<dbReference type="AlphaFoldDB" id="A0A2U1SW44"/>
<evidence type="ECO:0000256" key="1">
    <source>
        <dbReference type="SAM" id="MobiDB-lite"/>
    </source>
</evidence>
<dbReference type="RefSeq" id="WP_108915467.1">
    <property type="nucleotide sequence ID" value="NZ_BGJY01000001.1"/>
</dbReference>
<feature type="compositionally biased region" description="Basic and acidic residues" evidence="1">
    <location>
        <begin position="264"/>
        <end position="294"/>
    </location>
</feature>
<keyword evidence="2" id="KW-0472">Membrane</keyword>
<feature type="compositionally biased region" description="Pro residues" evidence="1">
    <location>
        <begin position="295"/>
        <end position="306"/>
    </location>
</feature>
<feature type="compositionally biased region" description="Low complexity" evidence="1">
    <location>
        <begin position="189"/>
        <end position="202"/>
    </location>
</feature>
<keyword evidence="2" id="KW-0812">Transmembrane</keyword>
<gene>
    <name evidence="3" type="ORF">C5689_01460</name>
</gene>
<name>A0A2U1SW44_METSR</name>
<evidence type="ECO:0000256" key="2">
    <source>
        <dbReference type="SAM" id="Phobius"/>
    </source>
</evidence>
<evidence type="ECO:0000313" key="4">
    <source>
        <dbReference type="Proteomes" id="UP000245137"/>
    </source>
</evidence>
<keyword evidence="2" id="KW-1133">Transmembrane helix</keyword>
<accession>A0A2U1SW44</accession>
<feature type="compositionally biased region" description="Low complexity" evidence="1">
    <location>
        <begin position="165"/>
        <end position="179"/>
    </location>
</feature>
<comment type="caution">
    <text evidence="3">The sequence shown here is derived from an EMBL/GenBank/DDBJ whole genome shotgun (WGS) entry which is preliminary data.</text>
</comment>
<feature type="compositionally biased region" description="Basic and acidic residues" evidence="1">
    <location>
        <begin position="1"/>
        <end position="21"/>
    </location>
</feature>
<sequence length="488" mass="51319">MAQHDKDPAADGHEASERASDDVWTTTSVARPAEPERPEGEAISAPASEAAPAPKPRRKNWHRFTLLAATLGLLATAGSIAAYRFRDKHEKLAAFATIVDETFARPEKLVTALRETVVKWTGKAAKPAAPTSPPAPIARREIEAPAKPAPVEAKPPEPIPPPRAPAEAVVTRSAPAAAPVAPPEPPARTPVAEPAAPASVPDARIEALTQRIEELERIARSALALAEQAGAGARPARSEPPAQDQKAQDQKIRDAEDNVAGLEGRIDWLSDEVKSLREKLETAKDETRAPREVEPPPPPTPEPPAPVAAAPEEAKGPNPATIVVVAHSLQRALDRGGPFASEYAVLAAHGADPGALAALAPSAEKGAPDARALRASFHPLIRKLEASVELKPDAPLADRLLQGASKLVKVRTAAEKEKASIGDIAAKLEAALDRGEIETALAAFAEFPDDAKTVAREWEEAARRRVEAEKAAASILAGALDALAKSKN</sequence>
<organism evidence="3 4">
    <name type="scientific">Methylosinus sporium</name>
    <dbReference type="NCBI Taxonomy" id="428"/>
    <lineage>
        <taxon>Bacteria</taxon>
        <taxon>Pseudomonadati</taxon>
        <taxon>Pseudomonadota</taxon>
        <taxon>Alphaproteobacteria</taxon>
        <taxon>Hyphomicrobiales</taxon>
        <taxon>Methylocystaceae</taxon>
        <taxon>Methylosinus</taxon>
    </lineage>
</organism>
<feature type="region of interest" description="Disordered" evidence="1">
    <location>
        <begin position="227"/>
        <end position="315"/>
    </location>
</feature>
<evidence type="ECO:0000313" key="3">
    <source>
        <dbReference type="EMBL" id="PWB95793.1"/>
    </source>
</evidence>
<feature type="compositionally biased region" description="Low complexity" evidence="1">
    <location>
        <begin position="41"/>
        <end position="52"/>
    </location>
</feature>